<dbReference type="EMBL" id="JADJOT010000007">
    <property type="protein sequence ID" value="MBK7953738.1"/>
    <property type="molecule type" value="Genomic_DNA"/>
</dbReference>
<gene>
    <name evidence="1" type="ORF">IPK02_07080</name>
</gene>
<comment type="caution">
    <text evidence="1">The sequence shown here is derived from an EMBL/GenBank/DDBJ whole genome shotgun (WGS) entry which is preliminary data.</text>
</comment>
<sequence>MTASPKSSVAAQLAALPQLPQDRLWAMWDEHFPRRPSRVNRRYLEARLAYRLQEIALGGLSPAVRAHLADCGERHSKIKVGRGPEIRMMPGTTLIREWDRREYRVTVLPDGLYELDGTRYKSLSAAARAITGTHWSGPAFFGVKGMSKMNVVAPGNDKAVYCRVSSDERLDQSFNSLDAQKEAGLASHCQPACRGLDSGIR</sequence>
<name>A0A935T673_9PROT</name>
<organism evidence="1 2">
    <name type="scientific">Candidatus Accumulibacter affinis</name>
    <dbReference type="NCBI Taxonomy" id="2954384"/>
    <lineage>
        <taxon>Bacteria</taxon>
        <taxon>Pseudomonadati</taxon>
        <taxon>Pseudomonadota</taxon>
        <taxon>Betaproteobacteria</taxon>
        <taxon>Candidatus Accumulibacter</taxon>
    </lineage>
</organism>
<evidence type="ECO:0000313" key="1">
    <source>
        <dbReference type="EMBL" id="MBK7953738.1"/>
    </source>
</evidence>
<accession>A0A935T673</accession>
<proteinExistence type="predicted"/>
<dbReference type="AlphaFoldDB" id="A0A935T673"/>
<dbReference type="InterPro" id="IPR021322">
    <property type="entry name" value="DUF2924"/>
</dbReference>
<reference evidence="1 2" key="1">
    <citation type="submission" date="2020-10" db="EMBL/GenBank/DDBJ databases">
        <title>Connecting structure to function with the recovery of over 1000 high-quality activated sludge metagenome-assembled genomes encoding full-length rRNA genes using long-read sequencing.</title>
        <authorList>
            <person name="Singleton C.M."/>
            <person name="Petriglieri F."/>
            <person name="Kristensen J.M."/>
            <person name="Kirkegaard R.H."/>
            <person name="Michaelsen T.Y."/>
            <person name="Andersen M.H."/>
            <person name="Karst S.M."/>
            <person name="Dueholm M.S."/>
            <person name="Nielsen P.H."/>
            <person name="Albertsen M."/>
        </authorList>
    </citation>
    <scope>NUCLEOTIDE SEQUENCE [LARGE SCALE GENOMIC DNA]</scope>
    <source>
        <strain evidence="1">Fred_18-Q3-R57-64_BAT3C.720</strain>
    </source>
</reference>
<protein>
    <submittedName>
        <fullName evidence="1">DUF2924 domain-containing protein</fullName>
    </submittedName>
</protein>
<dbReference type="Proteomes" id="UP000706151">
    <property type="component" value="Unassembled WGS sequence"/>
</dbReference>
<dbReference type="Pfam" id="PF11149">
    <property type="entry name" value="DUF2924"/>
    <property type="match status" value="1"/>
</dbReference>
<evidence type="ECO:0000313" key="2">
    <source>
        <dbReference type="Proteomes" id="UP000706151"/>
    </source>
</evidence>